<protein>
    <submittedName>
        <fullName evidence="1">Uncharacterized protein</fullName>
    </submittedName>
</protein>
<name>C0QH08_DESAH</name>
<evidence type="ECO:0000313" key="2">
    <source>
        <dbReference type="Proteomes" id="UP000000442"/>
    </source>
</evidence>
<accession>C0QH08</accession>
<dbReference type="SUPFAM" id="SSF56784">
    <property type="entry name" value="HAD-like"/>
    <property type="match status" value="1"/>
</dbReference>
<evidence type="ECO:0000313" key="1">
    <source>
        <dbReference type="EMBL" id="ACN15657.1"/>
    </source>
</evidence>
<dbReference type="KEGG" id="dat:HRM2_25630"/>
<proteinExistence type="predicted"/>
<dbReference type="EMBL" id="CP001087">
    <property type="protein sequence ID" value="ACN15657.1"/>
    <property type="molecule type" value="Genomic_DNA"/>
</dbReference>
<gene>
    <name evidence="1" type="ordered locus">HRM2_25630</name>
</gene>
<dbReference type="eggNOG" id="COG5083">
    <property type="taxonomic scope" value="Bacteria"/>
</dbReference>
<organism evidence="1 2">
    <name type="scientific">Desulforapulum autotrophicum (strain ATCC 43914 / DSM 3382 / VKM B-1955 / HRM2)</name>
    <name type="common">Desulfobacterium autotrophicum</name>
    <dbReference type="NCBI Taxonomy" id="177437"/>
    <lineage>
        <taxon>Bacteria</taxon>
        <taxon>Pseudomonadati</taxon>
        <taxon>Thermodesulfobacteriota</taxon>
        <taxon>Desulfobacteria</taxon>
        <taxon>Desulfobacterales</taxon>
        <taxon>Desulfobacteraceae</taxon>
        <taxon>Desulforapulum</taxon>
    </lineage>
</organism>
<dbReference type="Proteomes" id="UP000000442">
    <property type="component" value="Chromosome"/>
</dbReference>
<dbReference type="InterPro" id="IPR036412">
    <property type="entry name" value="HAD-like_sf"/>
</dbReference>
<sequence length="143" mass="16070">MKKMIKAFNEYMKKAKQESARQYSVPAAQTSDETFSQGWIGVDLDGTLANSERSFTLAKIGEPVPKMAELVRSMVKSGVRVKIFTARAGDTEQVQLVKTWLRTNGFPDFEVTNVKDYDMIRLYDDRAVQVIANTGEIVEGPRS</sequence>
<dbReference type="HOGENOM" id="CLU_152446_0_0_7"/>
<keyword evidence="2" id="KW-1185">Reference proteome</keyword>
<dbReference type="AlphaFoldDB" id="C0QH08"/>
<dbReference type="InterPro" id="IPR023214">
    <property type="entry name" value="HAD_sf"/>
</dbReference>
<reference evidence="1 2" key="1">
    <citation type="journal article" date="2009" name="Environ. Microbiol.">
        <title>Genome sequence of Desulfobacterium autotrophicum HRM2, a marine sulfate reducer oxidizing organic carbon completely to carbon dioxide.</title>
        <authorList>
            <person name="Strittmatter A.W."/>
            <person name="Liesegang H."/>
            <person name="Rabus R."/>
            <person name="Decker I."/>
            <person name="Amann J."/>
            <person name="Andres S."/>
            <person name="Henne A."/>
            <person name="Fricke W.F."/>
            <person name="Martinez-Arias R."/>
            <person name="Bartels D."/>
            <person name="Goesmann A."/>
            <person name="Krause L."/>
            <person name="Puehler A."/>
            <person name="Klenk H.P."/>
            <person name="Richter M."/>
            <person name="Schuler M."/>
            <person name="Gloeckner F.O."/>
            <person name="Meyerdierks A."/>
            <person name="Gottschalk G."/>
            <person name="Amann R."/>
        </authorList>
    </citation>
    <scope>NUCLEOTIDE SEQUENCE [LARGE SCALE GENOMIC DNA]</scope>
    <source>
        <strain evidence="2">ATCC 43914 / DSM 3382 / HRM2</strain>
    </source>
</reference>
<dbReference type="Gene3D" id="3.40.50.1000">
    <property type="entry name" value="HAD superfamily/HAD-like"/>
    <property type="match status" value="1"/>
</dbReference>